<accession>A0A8H5H3S0</accession>
<proteinExistence type="predicted"/>
<evidence type="ECO:0000313" key="1">
    <source>
        <dbReference type="EMBL" id="KAF5376233.1"/>
    </source>
</evidence>
<gene>
    <name evidence="1" type="ORF">D9615_008563</name>
</gene>
<reference evidence="1 2" key="1">
    <citation type="journal article" date="2020" name="ISME J.">
        <title>Uncovering the hidden diversity of litter-decomposition mechanisms in mushroom-forming fungi.</title>
        <authorList>
            <person name="Floudas D."/>
            <person name="Bentzer J."/>
            <person name="Ahren D."/>
            <person name="Johansson T."/>
            <person name="Persson P."/>
            <person name="Tunlid A."/>
        </authorList>
    </citation>
    <scope>NUCLEOTIDE SEQUENCE [LARGE SCALE GENOMIC DNA]</scope>
    <source>
        <strain evidence="1 2">CBS 661.87</strain>
    </source>
</reference>
<evidence type="ECO:0000313" key="2">
    <source>
        <dbReference type="Proteomes" id="UP000565441"/>
    </source>
</evidence>
<protein>
    <submittedName>
        <fullName evidence="1">Uncharacterized protein</fullName>
    </submittedName>
</protein>
<dbReference type="EMBL" id="JAACJP010000029">
    <property type="protein sequence ID" value="KAF5376233.1"/>
    <property type="molecule type" value="Genomic_DNA"/>
</dbReference>
<dbReference type="Proteomes" id="UP000565441">
    <property type="component" value="Unassembled WGS sequence"/>
</dbReference>
<dbReference type="AlphaFoldDB" id="A0A8H5H3S0"/>
<organism evidence="1 2">
    <name type="scientific">Tricholomella constricta</name>
    <dbReference type="NCBI Taxonomy" id="117010"/>
    <lineage>
        <taxon>Eukaryota</taxon>
        <taxon>Fungi</taxon>
        <taxon>Dikarya</taxon>
        <taxon>Basidiomycota</taxon>
        <taxon>Agaricomycotina</taxon>
        <taxon>Agaricomycetes</taxon>
        <taxon>Agaricomycetidae</taxon>
        <taxon>Agaricales</taxon>
        <taxon>Tricholomatineae</taxon>
        <taxon>Lyophyllaceae</taxon>
        <taxon>Tricholomella</taxon>
    </lineage>
</organism>
<dbReference type="OrthoDB" id="3047406at2759"/>
<sequence>MDTTVASMDPSATVYATIDPEVRRLMARSNKVDDTFQRITDALPEIDKHHLCIDGSSLIVEKLQPMWARYQERFVRLCMLSSELATRAQRNAHEFSKVILPCVLSETTSIAKKHEALTHFFQRMNPADRVDVEKASRDQEIASFKEDVQMFLEKYLKGVGYHHIDEDIKFLSTEIQAGVLEKIGGFSWIWELTLSDAALLRNSDLERIRTDQSLKARIESMKTAYGILECALVEYARQIAQ</sequence>
<keyword evidence="2" id="KW-1185">Reference proteome</keyword>
<comment type="caution">
    <text evidence="1">The sequence shown here is derived from an EMBL/GenBank/DDBJ whole genome shotgun (WGS) entry which is preliminary data.</text>
</comment>
<name>A0A8H5H3S0_9AGAR</name>